<dbReference type="AlphaFoldDB" id="A0A5J9TKY6"/>
<reference evidence="1 2" key="1">
    <citation type="journal article" date="2019" name="Sci. Rep.">
        <title>A high-quality genome of Eragrostis curvula grass provides insights into Poaceae evolution and supports new strategies to enhance forage quality.</title>
        <authorList>
            <person name="Carballo J."/>
            <person name="Santos B.A.C.M."/>
            <person name="Zappacosta D."/>
            <person name="Garbus I."/>
            <person name="Selva J.P."/>
            <person name="Gallo C.A."/>
            <person name="Diaz A."/>
            <person name="Albertini E."/>
            <person name="Caccamo M."/>
            <person name="Echenique V."/>
        </authorList>
    </citation>
    <scope>NUCLEOTIDE SEQUENCE [LARGE SCALE GENOMIC DNA]</scope>
    <source>
        <strain evidence="2">cv. Victoria</strain>
        <tissue evidence="1">Leaf</tissue>
    </source>
</reference>
<organism evidence="1 2">
    <name type="scientific">Eragrostis curvula</name>
    <name type="common">weeping love grass</name>
    <dbReference type="NCBI Taxonomy" id="38414"/>
    <lineage>
        <taxon>Eukaryota</taxon>
        <taxon>Viridiplantae</taxon>
        <taxon>Streptophyta</taxon>
        <taxon>Embryophyta</taxon>
        <taxon>Tracheophyta</taxon>
        <taxon>Spermatophyta</taxon>
        <taxon>Magnoliopsida</taxon>
        <taxon>Liliopsida</taxon>
        <taxon>Poales</taxon>
        <taxon>Poaceae</taxon>
        <taxon>PACMAD clade</taxon>
        <taxon>Chloridoideae</taxon>
        <taxon>Eragrostideae</taxon>
        <taxon>Eragrostidinae</taxon>
        <taxon>Eragrostis</taxon>
    </lineage>
</organism>
<dbReference type="EMBL" id="RWGY01000039">
    <property type="protein sequence ID" value="TVU11598.1"/>
    <property type="molecule type" value="Genomic_DNA"/>
</dbReference>
<accession>A0A5J9TKY6</accession>
<proteinExistence type="predicted"/>
<dbReference type="Proteomes" id="UP000324897">
    <property type="component" value="Chromosome 3"/>
</dbReference>
<protein>
    <submittedName>
        <fullName evidence="1">Uncharacterized protein</fullName>
    </submittedName>
</protein>
<sequence>MHLPIQIRLAWKVLAFLSRLSRTMNRKKDFAPLHSAERIRKGVAVLDFSFMFLNPFRRPTKACVLMM</sequence>
<evidence type="ECO:0000313" key="1">
    <source>
        <dbReference type="EMBL" id="TVU11598.1"/>
    </source>
</evidence>
<gene>
    <name evidence="1" type="ORF">EJB05_45192</name>
</gene>
<keyword evidence="2" id="KW-1185">Reference proteome</keyword>
<comment type="caution">
    <text evidence="1">The sequence shown here is derived from an EMBL/GenBank/DDBJ whole genome shotgun (WGS) entry which is preliminary data.</text>
</comment>
<evidence type="ECO:0000313" key="2">
    <source>
        <dbReference type="Proteomes" id="UP000324897"/>
    </source>
</evidence>
<dbReference type="Gramene" id="TVU11598">
    <property type="protein sequence ID" value="TVU11598"/>
    <property type="gene ID" value="EJB05_45192"/>
</dbReference>
<name>A0A5J9TKY6_9POAL</name>